<evidence type="ECO:0000313" key="1">
    <source>
        <dbReference type="EMBL" id="SES85127.1"/>
    </source>
</evidence>
<dbReference type="PROSITE" id="PS51257">
    <property type="entry name" value="PROKAR_LIPOPROTEIN"/>
    <property type="match status" value="1"/>
</dbReference>
<dbReference type="EMBL" id="FOIJ01000001">
    <property type="protein sequence ID" value="SES85127.1"/>
    <property type="molecule type" value="Genomic_DNA"/>
</dbReference>
<accession>A0A1H9ZW81</accession>
<organism evidence="1 2">
    <name type="scientific">Stigmatella erecta</name>
    <dbReference type="NCBI Taxonomy" id="83460"/>
    <lineage>
        <taxon>Bacteria</taxon>
        <taxon>Pseudomonadati</taxon>
        <taxon>Myxococcota</taxon>
        <taxon>Myxococcia</taxon>
        <taxon>Myxococcales</taxon>
        <taxon>Cystobacterineae</taxon>
        <taxon>Archangiaceae</taxon>
        <taxon>Stigmatella</taxon>
    </lineage>
</organism>
<sequence length="210" mass="23337">MKTTPGGPMTFQHCLLGFLALAFTGCVTAPRGPERTAEAYAKALEDNRLPQAYALTTGLPEGEAAFRGRYTDPAARRERAAAVRAGLPLLEGHAPALRLERRESTWRVVETLPTDEVKATLARFLNAAESTDWEKAWSLLSAPLRARYTPDRLREDYQREPLARERLRRARLALKGEVKVQGTEATLPLGAERAVRLVLEGEEYRVAAIE</sequence>
<protein>
    <recommendedName>
        <fullName evidence="3">Lipoprotein</fullName>
    </recommendedName>
</protein>
<evidence type="ECO:0008006" key="3">
    <source>
        <dbReference type="Google" id="ProtNLM"/>
    </source>
</evidence>
<proteinExistence type="predicted"/>
<dbReference type="AlphaFoldDB" id="A0A1H9ZW81"/>
<dbReference type="Proteomes" id="UP000199181">
    <property type="component" value="Unassembled WGS sequence"/>
</dbReference>
<evidence type="ECO:0000313" key="2">
    <source>
        <dbReference type="Proteomes" id="UP000199181"/>
    </source>
</evidence>
<reference evidence="2" key="1">
    <citation type="submission" date="2016-10" db="EMBL/GenBank/DDBJ databases">
        <authorList>
            <person name="Varghese N."/>
            <person name="Submissions S."/>
        </authorList>
    </citation>
    <scope>NUCLEOTIDE SEQUENCE [LARGE SCALE GENOMIC DNA]</scope>
    <source>
        <strain evidence="2">DSM 16858</strain>
    </source>
</reference>
<name>A0A1H9ZW81_9BACT</name>
<keyword evidence="2" id="KW-1185">Reference proteome</keyword>
<gene>
    <name evidence="1" type="ORF">SAMN05443639_101429</name>
</gene>